<keyword evidence="3" id="KW-1185">Reference proteome</keyword>
<organism evidence="2 3">
    <name type="scientific">Phyllotreta striolata</name>
    <name type="common">Striped flea beetle</name>
    <name type="synonym">Crioceris striolata</name>
    <dbReference type="NCBI Taxonomy" id="444603"/>
    <lineage>
        <taxon>Eukaryota</taxon>
        <taxon>Metazoa</taxon>
        <taxon>Ecdysozoa</taxon>
        <taxon>Arthropoda</taxon>
        <taxon>Hexapoda</taxon>
        <taxon>Insecta</taxon>
        <taxon>Pterygota</taxon>
        <taxon>Neoptera</taxon>
        <taxon>Endopterygota</taxon>
        <taxon>Coleoptera</taxon>
        <taxon>Polyphaga</taxon>
        <taxon>Cucujiformia</taxon>
        <taxon>Chrysomeloidea</taxon>
        <taxon>Chrysomelidae</taxon>
        <taxon>Galerucinae</taxon>
        <taxon>Alticini</taxon>
        <taxon>Phyllotreta</taxon>
    </lineage>
</organism>
<dbReference type="PANTHER" id="PTHR46609:SF8">
    <property type="entry name" value="YQAJ VIRAL RECOMBINASE DOMAIN-CONTAINING PROTEIN"/>
    <property type="match status" value="1"/>
</dbReference>
<gene>
    <name evidence="2" type="ORF">PHYEVI_LOCUS3789</name>
</gene>
<evidence type="ECO:0000313" key="3">
    <source>
        <dbReference type="Proteomes" id="UP001153712"/>
    </source>
</evidence>
<dbReference type="SUPFAM" id="SSF52980">
    <property type="entry name" value="Restriction endonuclease-like"/>
    <property type="match status" value="1"/>
</dbReference>
<evidence type="ECO:0000313" key="2">
    <source>
        <dbReference type="EMBL" id="CAG9857384.1"/>
    </source>
</evidence>
<proteinExistence type="predicted"/>
<protein>
    <recommendedName>
        <fullName evidence="1">YqaJ viral recombinase domain-containing protein</fullName>
    </recommendedName>
</protein>
<dbReference type="InterPro" id="IPR011335">
    <property type="entry name" value="Restrct_endonuc-II-like"/>
</dbReference>
<dbReference type="InterPro" id="IPR019080">
    <property type="entry name" value="YqaJ_viral_recombinase"/>
</dbReference>
<dbReference type="Pfam" id="PF09588">
    <property type="entry name" value="YqaJ"/>
    <property type="match status" value="1"/>
</dbReference>
<dbReference type="EMBL" id="OU900106">
    <property type="protein sequence ID" value="CAG9857384.1"/>
    <property type="molecule type" value="Genomic_DNA"/>
</dbReference>
<evidence type="ECO:0000259" key="1">
    <source>
        <dbReference type="Pfam" id="PF09588"/>
    </source>
</evidence>
<dbReference type="GO" id="GO:0006281">
    <property type="term" value="P:DNA repair"/>
    <property type="evidence" value="ECO:0007669"/>
    <property type="project" value="UniProtKB-ARBA"/>
</dbReference>
<dbReference type="Proteomes" id="UP001153712">
    <property type="component" value="Chromosome 13"/>
</dbReference>
<dbReference type="OrthoDB" id="6768652at2759"/>
<accession>A0A9N9XML6</accession>
<dbReference type="InterPro" id="IPR011604">
    <property type="entry name" value="PDDEXK-like_dom_sf"/>
</dbReference>
<dbReference type="AlphaFoldDB" id="A0A9N9XML6"/>
<name>A0A9N9XML6_PHYSR</name>
<dbReference type="PANTHER" id="PTHR46609">
    <property type="entry name" value="EXONUCLEASE, PHAGE-TYPE/RECB, C-TERMINAL DOMAIN-CONTAINING PROTEIN"/>
    <property type="match status" value="1"/>
</dbReference>
<feature type="domain" description="YqaJ viral recombinase" evidence="1">
    <location>
        <begin position="194"/>
        <end position="301"/>
    </location>
</feature>
<sequence length="326" mass="36555">MSVDSGGEDPPETSLTIGRIPNIFTDGVEQAEGEKITAQQLSDSIFFNPLKTVRSKDPVKPKIKNPFVDEQLTKLDGGRLLNIKAALANVQKNISFVGTLSMENDTRTILLGDDVRVPMGSALGHQARAHADQVTIHLPELDEVPIDLPVENKDMVDILIGMPPVHNRSLQELSFAEAADIEKQTRQQSQLDLWWELRKFRFTASKFGYVCKRRLFNEEFIKQFTSRGESLSHVAAITHGRKYEVVAAEYFVSQNLNLKFFKCGLIIHPYALHLGASPDGIIFDSKIDSYGLLEIKCPYSGKANNLCEYLNLKTFCLKKDENNVLC</sequence>
<reference evidence="2" key="1">
    <citation type="submission" date="2022-01" db="EMBL/GenBank/DDBJ databases">
        <authorList>
            <person name="King R."/>
        </authorList>
    </citation>
    <scope>NUCLEOTIDE SEQUENCE</scope>
</reference>
<dbReference type="InterPro" id="IPR051703">
    <property type="entry name" value="NF-kappa-B_Signaling_Reg"/>
</dbReference>
<dbReference type="CDD" id="cd22343">
    <property type="entry name" value="PDDEXK_lambda_exonuclease-like"/>
    <property type="match status" value="1"/>
</dbReference>
<dbReference type="Gene3D" id="3.90.320.10">
    <property type="match status" value="1"/>
</dbReference>